<keyword evidence="7 9" id="KW-0694">RNA-binding</keyword>
<feature type="binding site" evidence="9">
    <location>
        <position position="184"/>
    </location>
    <ligand>
        <name>S-adenosyl-L-methionine</name>
        <dbReference type="ChEBI" id="CHEBI:59789"/>
    </ligand>
</feature>
<dbReference type="Proteomes" id="UP001146793">
    <property type="component" value="Unassembled WGS sequence"/>
</dbReference>
<dbReference type="PANTHER" id="PTHR23417:SF16">
    <property type="entry name" value="TRNA (GUANINE-N(7)-)-METHYLTRANSFERASE"/>
    <property type="match status" value="1"/>
</dbReference>
<evidence type="ECO:0000256" key="1">
    <source>
        <dbReference type="ARBA" id="ARBA00000142"/>
    </source>
</evidence>
<evidence type="ECO:0000256" key="8">
    <source>
        <dbReference type="ARBA" id="ARBA00023242"/>
    </source>
</evidence>
<keyword evidence="3 9" id="KW-0489">Methyltransferase</keyword>
<feature type="active site" evidence="9">
    <location>
        <position position="187"/>
    </location>
</feature>
<reference evidence="11" key="1">
    <citation type="submission" date="2022-08" db="EMBL/GenBank/DDBJ databases">
        <title>Novel sulphate-reducing endosymbionts in the free-living metamonad Anaeramoeba.</title>
        <authorList>
            <person name="Jerlstrom-Hultqvist J."/>
            <person name="Cepicka I."/>
            <person name="Gallot-Lavallee L."/>
            <person name="Salas-Leiva D."/>
            <person name="Curtis B.A."/>
            <person name="Zahonova K."/>
            <person name="Pipaliya S."/>
            <person name="Dacks J."/>
            <person name="Roger A.J."/>
        </authorList>
    </citation>
    <scope>NUCLEOTIDE SEQUENCE</scope>
    <source>
        <strain evidence="11">Busselton2</strain>
    </source>
</reference>
<dbReference type="GO" id="GO:0000049">
    <property type="term" value="F:tRNA binding"/>
    <property type="evidence" value="ECO:0007669"/>
    <property type="project" value="UniProtKB-UniRule"/>
</dbReference>
<proteinExistence type="inferred from homology"/>
<dbReference type="InterPro" id="IPR003358">
    <property type="entry name" value="tRNA_(Gua-N-7)_MeTrfase_Trmb"/>
</dbReference>
<comment type="catalytic activity">
    <reaction evidence="1 9">
        <text>guanosine(46) in tRNA + S-adenosyl-L-methionine = N(7)-methylguanosine(46) in tRNA + S-adenosyl-L-homocysteine</text>
        <dbReference type="Rhea" id="RHEA:42708"/>
        <dbReference type="Rhea" id="RHEA-COMP:10188"/>
        <dbReference type="Rhea" id="RHEA-COMP:10189"/>
        <dbReference type="ChEBI" id="CHEBI:57856"/>
        <dbReference type="ChEBI" id="CHEBI:59789"/>
        <dbReference type="ChEBI" id="CHEBI:74269"/>
        <dbReference type="ChEBI" id="CHEBI:74480"/>
        <dbReference type="EC" id="2.1.1.33"/>
    </reaction>
</comment>
<evidence type="ECO:0000256" key="10">
    <source>
        <dbReference type="SAM" id="MobiDB-lite"/>
    </source>
</evidence>
<organism evidence="11 12">
    <name type="scientific">Anaeramoeba flamelloides</name>
    <dbReference type="NCBI Taxonomy" id="1746091"/>
    <lineage>
        <taxon>Eukaryota</taxon>
        <taxon>Metamonada</taxon>
        <taxon>Anaeramoebidae</taxon>
        <taxon>Anaeramoeba</taxon>
    </lineage>
</organism>
<evidence type="ECO:0000256" key="6">
    <source>
        <dbReference type="ARBA" id="ARBA00022694"/>
    </source>
</evidence>
<keyword evidence="6 9" id="KW-0819">tRNA processing</keyword>
<feature type="binding site" evidence="9">
    <location>
        <begin position="262"/>
        <end position="264"/>
    </location>
    <ligand>
        <name>S-adenosyl-L-methionine</name>
        <dbReference type="ChEBI" id="CHEBI:59789"/>
    </ligand>
</feature>
<evidence type="ECO:0000256" key="4">
    <source>
        <dbReference type="ARBA" id="ARBA00022679"/>
    </source>
</evidence>
<feature type="compositionally biased region" description="Basic and acidic residues" evidence="10">
    <location>
        <begin position="7"/>
        <end position="51"/>
    </location>
</feature>
<dbReference type="PANTHER" id="PTHR23417">
    <property type="entry name" value="3-DEOXY-D-MANNO-OCTULOSONIC-ACID TRANSFERASE/TRNA GUANINE-N 7 - -METHYLTRANSFERASE"/>
    <property type="match status" value="1"/>
</dbReference>
<keyword evidence="4 9" id="KW-0808">Transferase</keyword>
<comment type="subcellular location">
    <subcellularLocation>
        <location evidence="9">Nucleus</location>
    </subcellularLocation>
</comment>
<dbReference type="EC" id="2.1.1.33" evidence="9"/>
<dbReference type="PROSITE" id="PS51625">
    <property type="entry name" value="SAM_MT_TRMB"/>
    <property type="match status" value="1"/>
</dbReference>
<gene>
    <name evidence="11" type="ORF">M0812_09410</name>
</gene>
<comment type="function">
    <text evidence="9">Catalyzes the formation of N(7)-methylguanine at position 46 (m7G46) in tRNA.</text>
</comment>
<dbReference type="GO" id="GO:0008176">
    <property type="term" value="F:tRNA (guanine(46)-N7)-methyltransferase activity"/>
    <property type="evidence" value="ECO:0007669"/>
    <property type="project" value="UniProtKB-UniRule"/>
</dbReference>
<feature type="binding site" evidence="9">
    <location>
        <begin position="131"/>
        <end position="132"/>
    </location>
    <ligand>
        <name>S-adenosyl-L-methionine</name>
        <dbReference type="ChEBI" id="CHEBI:59789"/>
    </ligand>
</feature>
<dbReference type="InterPro" id="IPR025763">
    <property type="entry name" value="Trm8_euk"/>
</dbReference>
<dbReference type="CDD" id="cd02440">
    <property type="entry name" value="AdoMet_MTases"/>
    <property type="match status" value="1"/>
</dbReference>
<feature type="binding site" evidence="9">
    <location>
        <position position="108"/>
    </location>
    <ligand>
        <name>S-adenosyl-L-methionine</name>
        <dbReference type="ChEBI" id="CHEBI:59789"/>
    </ligand>
</feature>
<keyword evidence="5 9" id="KW-0949">S-adenosyl-L-methionine</keyword>
<dbReference type="GO" id="GO:0043527">
    <property type="term" value="C:tRNA methyltransferase complex"/>
    <property type="evidence" value="ECO:0007669"/>
    <property type="project" value="TreeGrafter"/>
</dbReference>
<dbReference type="Pfam" id="PF02390">
    <property type="entry name" value="Methyltransf_4"/>
    <property type="match status" value="1"/>
</dbReference>
<comment type="caution">
    <text evidence="11">The sequence shown here is derived from an EMBL/GenBank/DDBJ whole genome shotgun (WGS) entry which is preliminary data.</text>
</comment>
<evidence type="ECO:0000256" key="2">
    <source>
        <dbReference type="ARBA" id="ARBA00022555"/>
    </source>
</evidence>
<dbReference type="EMBL" id="JANTQA010000023">
    <property type="protein sequence ID" value="KAJ3443567.1"/>
    <property type="molecule type" value="Genomic_DNA"/>
</dbReference>
<name>A0AAV7ZSU7_9EUKA</name>
<comment type="similarity">
    <text evidence="9">Belongs to the class I-like SAM-binding methyltransferase superfamily. TrmB family.</text>
</comment>
<keyword evidence="2 9" id="KW-0820">tRNA-binding</keyword>
<sequence length="283" mass="33394">MSNSKTNQKEEIKDQELEQEIEKNLIEEEKESQKENEIEKESQKETENDPNKKKKLPKMTLFRQKAHMNPLSLRQMDFNLPLRPQDMNWIESYPNMKQGEHIDFADIGCGYGGLLFKLSEMFPDNYSIGLEIRKKVCNYVKEKIIALRHNEKGKYLNVSALQTNAMRTLPHLFAKSQLSKIFFLFPDPEFKKRKIKWRIISQELLAEYAYFMKSGGIIYTITDVYKLHSWMKGHLEEHPLFTELTKEEYQNDPLINVISTESEEAKRVEKNGGTKFLACFKRK</sequence>
<dbReference type="NCBIfam" id="TIGR00091">
    <property type="entry name" value="tRNA (guanosine(46)-N7)-methyltransferase TrmB"/>
    <property type="match status" value="1"/>
</dbReference>
<dbReference type="HAMAP" id="MF_03055">
    <property type="entry name" value="tRNA_methyltr_TrmB_euk"/>
    <property type="match status" value="1"/>
</dbReference>
<comment type="pathway">
    <text evidence="9">tRNA modification; N(7)-methylguanine-tRNA biosynthesis.</text>
</comment>
<dbReference type="SUPFAM" id="SSF53335">
    <property type="entry name" value="S-adenosyl-L-methionine-dependent methyltransferases"/>
    <property type="match status" value="1"/>
</dbReference>
<evidence type="ECO:0000256" key="5">
    <source>
        <dbReference type="ARBA" id="ARBA00022691"/>
    </source>
</evidence>
<evidence type="ECO:0000256" key="3">
    <source>
        <dbReference type="ARBA" id="ARBA00022603"/>
    </source>
</evidence>
<protein>
    <recommendedName>
        <fullName evidence="9">tRNA (guanine-N(7)-)-methyltransferase</fullName>
        <ecNumber evidence="9">2.1.1.33</ecNumber>
    </recommendedName>
    <alternativeName>
        <fullName evidence="9">tRNA (guanine(46)-N(7))-methyltransferase</fullName>
    </alternativeName>
    <alternativeName>
        <fullName evidence="9">tRNA(m7G46)-methyltransferase</fullName>
    </alternativeName>
</protein>
<feature type="binding site" evidence="9">
    <location>
        <begin position="164"/>
        <end position="165"/>
    </location>
    <ligand>
        <name>S-adenosyl-L-methionine</name>
        <dbReference type="ChEBI" id="CHEBI:59789"/>
    </ligand>
</feature>
<evidence type="ECO:0000256" key="7">
    <source>
        <dbReference type="ARBA" id="ARBA00022884"/>
    </source>
</evidence>
<accession>A0AAV7ZSU7</accession>
<evidence type="ECO:0000313" key="11">
    <source>
        <dbReference type="EMBL" id="KAJ3443567.1"/>
    </source>
</evidence>
<dbReference type="Gene3D" id="3.40.50.150">
    <property type="entry name" value="Vaccinia Virus protein VP39"/>
    <property type="match status" value="1"/>
</dbReference>
<evidence type="ECO:0000313" key="12">
    <source>
        <dbReference type="Proteomes" id="UP001146793"/>
    </source>
</evidence>
<feature type="region of interest" description="Disordered" evidence="10">
    <location>
        <begin position="1"/>
        <end position="59"/>
    </location>
</feature>
<keyword evidence="8 9" id="KW-0539">Nucleus</keyword>
<dbReference type="AlphaFoldDB" id="A0AAV7ZSU7"/>
<evidence type="ECO:0000256" key="9">
    <source>
        <dbReference type="HAMAP-Rule" id="MF_03055"/>
    </source>
</evidence>
<dbReference type="GO" id="GO:0005634">
    <property type="term" value="C:nucleus"/>
    <property type="evidence" value="ECO:0007669"/>
    <property type="project" value="UniProtKB-SubCell"/>
</dbReference>
<dbReference type="InterPro" id="IPR029063">
    <property type="entry name" value="SAM-dependent_MTases_sf"/>
</dbReference>